<protein>
    <submittedName>
        <fullName evidence="6">Immunoglobulin I-set domain protein</fullName>
    </submittedName>
</protein>
<keyword evidence="5" id="KW-1185">Reference proteome</keyword>
<dbReference type="Proteomes" id="UP000271098">
    <property type="component" value="Unassembled WGS sequence"/>
</dbReference>
<dbReference type="InterPro" id="IPR013098">
    <property type="entry name" value="Ig_I-set"/>
</dbReference>
<evidence type="ECO:0000256" key="2">
    <source>
        <dbReference type="ARBA" id="ARBA00023319"/>
    </source>
</evidence>
<evidence type="ECO:0000313" key="5">
    <source>
        <dbReference type="Proteomes" id="UP000271098"/>
    </source>
</evidence>
<dbReference type="InterPro" id="IPR050964">
    <property type="entry name" value="Striated_Muscle_Regulatory"/>
</dbReference>
<dbReference type="InterPro" id="IPR007110">
    <property type="entry name" value="Ig-like_dom"/>
</dbReference>
<keyword evidence="2" id="KW-0393">Immunoglobulin domain</keyword>
<keyword evidence="1" id="KW-0677">Repeat</keyword>
<dbReference type="Gene3D" id="2.60.40.10">
    <property type="entry name" value="Immunoglobulins"/>
    <property type="match status" value="4"/>
</dbReference>
<dbReference type="InterPro" id="IPR036179">
    <property type="entry name" value="Ig-like_dom_sf"/>
</dbReference>
<reference evidence="4 5" key="2">
    <citation type="submission" date="2018-11" db="EMBL/GenBank/DDBJ databases">
        <authorList>
            <consortium name="Pathogen Informatics"/>
        </authorList>
    </citation>
    <scope>NUCLEOTIDE SEQUENCE [LARGE SCALE GENOMIC DNA]</scope>
</reference>
<proteinExistence type="predicted"/>
<dbReference type="WBParaSite" id="GPUH_0000065601-mRNA-1">
    <property type="protein sequence ID" value="GPUH_0000065601-mRNA-1"/>
    <property type="gene ID" value="GPUH_0000065601"/>
</dbReference>
<evidence type="ECO:0000259" key="3">
    <source>
        <dbReference type="PROSITE" id="PS50835"/>
    </source>
</evidence>
<reference evidence="6" key="1">
    <citation type="submission" date="2016-06" db="UniProtKB">
        <authorList>
            <consortium name="WormBaseParasite"/>
        </authorList>
    </citation>
    <scope>IDENTIFICATION</scope>
</reference>
<dbReference type="PROSITE" id="PS50835">
    <property type="entry name" value="IG_LIKE"/>
    <property type="match status" value="3"/>
</dbReference>
<evidence type="ECO:0000313" key="4">
    <source>
        <dbReference type="EMBL" id="VDK28467.1"/>
    </source>
</evidence>
<dbReference type="Pfam" id="PF07679">
    <property type="entry name" value="I-set"/>
    <property type="match status" value="4"/>
</dbReference>
<dbReference type="FunFam" id="2.60.40.10:FF:000107">
    <property type="entry name" value="Myosin, light chain kinase a"/>
    <property type="match status" value="1"/>
</dbReference>
<name>A0A183CW15_9BILA</name>
<feature type="domain" description="Ig-like" evidence="3">
    <location>
        <begin position="204"/>
        <end position="292"/>
    </location>
</feature>
<dbReference type="PANTHER" id="PTHR13817">
    <property type="entry name" value="TITIN"/>
    <property type="match status" value="1"/>
</dbReference>
<dbReference type="SUPFAM" id="SSF48726">
    <property type="entry name" value="Immunoglobulin"/>
    <property type="match status" value="4"/>
</dbReference>
<evidence type="ECO:0000313" key="6">
    <source>
        <dbReference type="WBParaSite" id="GPUH_0000065601-mRNA-1"/>
    </source>
</evidence>
<dbReference type="InterPro" id="IPR013783">
    <property type="entry name" value="Ig-like_fold"/>
</dbReference>
<dbReference type="SMART" id="SM00409">
    <property type="entry name" value="IG"/>
    <property type="match status" value="2"/>
</dbReference>
<sequence length="359" mass="39877">MEKIDDNNYVLKIEKCALDDSGTYSITVEEQLTFLKPLKDVEVVEGEQAELTVETNVHPRSVKWYKNGQEVKPVPGRIEIKDNVATFRLIFKRAEKDDAANYKVVLSNSAGELDSSANLSVRKPKGQPKIIKGLEDQVIAKGDALILEIKVEGEPTEVRWLKNDAALPKDVQAKIEQINENTAEVINEAGKAQTSGNVEVDVKPEIAKGLEDGEIDEGDEHLFRVETTVPVRQVKWYKNGQEIKASPKATMKEISPKKFELIIAKASLDDSAAYKVVLSNRAGECDSSANLTVVKPNILKILEGLKDTDVNEGEPIQLSVKVEGQPKTVKWLKNGNEITPDDHIQIVSNYLYQILLPQL</sequence>
<dbReference type="InterPro" id="IPR003599">
    <property type="entry name" value="Ig_sub"/>
</dbReference>
<feature type="domain" description="Ig-like" evidence="3">
    <location>
        <begin position="296"/>
        <end position="359"/>
    </location>
</feature>
<dbReference type="PANTHER" id="PTHR13817:SF163">
    <property type="entry name" value="OBSCURIN"/>
    <property type="match status" value="1"/>
</dbReference>
<gene>
    <name evidence="4" type="ORF">GPUH_LOCUS656</name>
</gene>
<dbReference type="OrthoDB" id="5969272at2759"/>
<organism evidence="6">
    <name type="scientific">Gongylonema pulchrum</name>
    <dbReference type="NCBI Taxonomy" id="637853"/>
    <lineage>
        <taxon>Eukaryota</taxon>
        <taxon>Metazoa</taxon>
        <taxon>Ecdysozoa</taxon>
        <taxon>Nematoda</taxon>
        <taxon>Chromadorea</taxon>
        <taxon>Rhabditida</taxon>
        <taxon>Spirurina</taxon>
        <taxon>Spiruromorpha</taxon>
        <taxon>Spiruroidea</taxon>
        <taxon>Gongylonematidae</taxon>
        <taxon>Gongylonema</taxon>
    </lineage>
</organism>
<evidence type="ECO:0000256" key="1">
    <source>
        <dbReference type="ARBA" id="ARBA00022737"/>
    </source>
</evidence>
<dbReference type="EMBL" id="UYRT01000627">
    <property type="protein sequence ID" value="VDK28467.1"/>
    <property type="molecule type" value="Genomic_DNA"/>
</dbReference>
<dbReference type="AlphaFoldDB" id="A0A183CW15"/>
<accession>A0A183CW15</accession>
<feature type="domain" description="Ig-like" evidence="3">
    <location>
        <begin position="30"/>
        <end position="120"/>
    </location>
</feature>